<proteinExistence type="predicted"/>
<evidence type="ECO:0000256" key="1">
    <source>
        <dbReference type="SAM" id="Phobius"/>
    </source>
</evidence>
<reference evidence="2" key="1">
    <citation type="journal article" date="2016" name="Mol. Biol. Evol.">
        <title>Comparative Genomics of Early-Diverging Mushroom-Forming Fungi Provides Insights into the Origins of Lignocellulose Decay Capabilities.</title>
        <authorList>
            <person name="Nagy L.G."/>
            <person name="Riley R."/>
            <person name="Tritt A."/>
            <person name="Adam C."/>
            <person name="Daum C."/>
            <person name="Floudas D."/>
            <person name="Sun H."/>
            <person name="Yadav J.S."/>
            <person name="Pangilinan J."/>
            <person name="Larsson K.H."/>
            <person name="Matsuura K."/>
            <person name="Barry K."/>
            <person name="Labutti K."/>
            <person name="Kuo R."/>
            <person name="Ohm R.A."/>
            <person name="Bhattacharya S.S."/>
            <person name="Shirouzu T."/>
            <person name="Yoshinaga Y."/>
            <person name="Martin F.M."/>
            <person name="Grigoriev I.V."/>
            <person name="Hibbett D.S."/>
        </authorList>
    </citation>
    <scope>NUCLEOTIDE SEQUENCE [LARGE SCALE GENOMIC DNA]</scope>
    <source>
        <strain evidence="2">CBS 109695</strain>
    </source>
</reference>
<protein>
    <submittedName>
        <fullName evidence="2">Uncharacterized protein</fullName>
    </submittedName>
</protein>
<dbReference type="STRING" id="436010.A0A166T2C9"/>
<feature type="transmembrane region" description="Helical" evidence="1">
    <location>
        <begin position="90"/>
        <end position="111"/>
    </location>
</feature>
<dbReference type="OrthoDB" id="2637653at2759"/>
<evidence type="ECO:0000313" key="2">
    <source>
        <dbReference type="EMBL" id="KZP30107.1"/>
    </source>
</evidence>
<dbReference type="AlphaFoldDB" id="A0A166T2C9"/>
<keyword evidence="1" id="KW-1133">Transmembrane helix</keyword>
<organism evidence="2">
    <name type="scientific">Athelia psychrophila</name>
    <dbReference type="NCBI Taxonomy" id="1759441"/>
    <lineage>
        <taxon>Eukaryota</taxon>
        <taxon>Fungi</taxon>
        <taxon>Dikarya</taxon>
        <taxon>Basidiomycota</taxon>
        <taxon>Agaricomycotina</taxon>
        <taxon>Agaricomycetes</taxon>
        <taxon>Agaricomycetidae</taxon>
        <taxon>Atheliales</taxon>
        <taxon>Atheliaceae</taxon>
        <taxon>Athelia</taxon>
    </lineage>
</organism>
<name>A0A166T2C9_9AGAM</name>
<sequence>MYNRSRRILVLLSFFFAAEIVVVVLNAMHNIPHMTFTPTCFTVLDPSSVVYYATAILATQVVIGVLTLYKKVFGGRAAWGRTPLSQLVMRDGTTSFAVILGLIVVEVIYVATQNDVAFTLIYWFLPLLSVIGCRLILNLQKLNRPKEETELSEFTTFRSF</sequence>
<keyword evidence="1" id="KW-0472">Membrane</keyword>
<feature type="transmembrane region" description="Helical" evidence="1">
    <location>
        <begin position="117"/>
        <end position="137"/>
    </location>
</feature>
<gene>
    <name evidence="2" type="ORF">FIBSPDRAFT_946220</name>
</gene>
<feature type="transmembrane region" description="Helical" evidence="1">
    <location>
        <begin position="49"/>
        <end position="69"/>
    </location>
</feature>
<feature type="transmembrane region" description="Helical" evidence="1">
    <location>
        <begin position="7"/>
        <end position="29"/>
    </location>
</feature>
<dbReference type="EMBL" id="KV417495">
    <property type="protein sequence ID" value="KZP30107.1"/>
    <property type="molecule type" value="Genomic_DNA"/>
</dbReference>
<keyword evidence="1" id="KW-0812">Transmembrane</keyword>
<accession>A0A166T2C9</accession>